<dbReference type="GO" id="GO:0005829">
    <property type="term" value="C:cytosol"/>
    <property type="evidence" value="ECO:0007669"/>
    <property type="project" value="TreeGrafter"/>
</dbReference>
<dbReference type="GO" id="GO:0000422">
    <property type="term" value="P:autophagy of mitochondrion"/>
    <property type="evidence" value="ECO:0007669"/>
    <property type="project" value="TreeGrafter"/>
</dbReference>
<dbReference type="InterPro" id="IPR045269">
    <property type="entry name" value="Atg1-like"/>
</dbReference>
<keyword evidence="3" id="KW-0418">Kinase</keyword>
<dbReference type="PROSITE" id="PS00108">
    <property type="entry name" value="PROTEIN_KINASE_ST"/>
    <property type="match status" value="1"/>
</dbReference>
<reference evidence="6" key="1">
    <citation type="journal article" date="2020" name="Nature">
        <title>Giant virus diversity and host interactions through global metagenomics.</title>
        <authorList>
            <person name="Schulz F."/>
            <person name="Roux S."/>
            <person name="Paez-Espino D."/>
            <person name="Jungbluth S."/>
            <person name="Walsh D.A."/>
            <person name="Denef V.J."/>
            <person name="McMahon K.D."/>
            <person name="Konstantinidis K.T."/>
            <person name="Eloe-Fadrosh E.A."/>
            <person name="Kyrpides N.C."/>
            <person name="Woyke T."/>
        </authorList>
    </citation>
    <scope>NUCLEOTIDE SEQUENCE</scope>
    <source>
        <strain evidence="6">GVMAG-S-ERX555907-102</strain>
    </source>
</reference>
<feature type="domain" description="Protein kinase" evidence="5">
    <location>
        <begin position="7"/>
        <end position="254"/>
    </location>
</feature>
<dbReference type="GO" id="GO:0034045">
    <property type="term" value="C:phagophore assembly site membrane"/>
    <property type="evidence" value="ECO:0007669"/>
    <property type="project" value="TreeGrafter"/>
</dbReference>
<dbReference type="GO" id="GO:0004674">
    <property type="term" value="F:protein serine/threonine kinase activity"/>
    <property type="evidence" value="ECO:0007669"/>
    <property type="project" value="InterPro"/>
</dbReference>
<evidence type="ECO:0000256" key="3">
    <source>
        <dbReference type="ARBA" id="ARBA00022777"/>
    </source>
</evidence>
<dbReference type="GO" id="GO:0005776">
    <property type="term" value="C:autophagosome"/>
    <property type="evidence" value="ECO:0007669"/>
    <property type="project" value="TreeGrafter"/>
</dbReference>
<keyword evidence="2" id="KW-0547">Nucleotide-binding</keyword>
<accession>A0A6C0KYI7</accession>
<dbReference type="GO" id="GO:0005524">
    <property type="term" value="F:ATP binding"/>
    <property type="evidence" value="ECO:0007669"/>
    <property type="project" value="UniProtKB-KW"/>
</dbReference>
<sequence length="254" mass="29868">MFIQNKYELIEKIGNGSFSNVYKAKHYMKDNYVAIKFDHDEQSKILIQNEINIYLSLLKKGSISFVNIKSFGIIDKRNYIIMDYISCNLAEYISKNRETCRTIDPVGLLKQIIGVVKKLHDCGYVHRDLKPDNLLVRENEIYLIDLGFSTKLSDKVYDKMIGSVLFASYNTHASKYQYRKKDDIISCFYIVLHLFCKKTLPWSNIVINGENDNTKEMLYHLKKYTDFGRYYKDNIIERILEYLKIYNICKSGTS</sequence>
<keyword evidence="4" id="KW-0067">ATP-binding</keyword>
<dbReference type="PANTHER" id="PTHR24348:SF22">
    <property type="entry name" value="NON-SPECIFIC SERINE_THREONINE PROTEIN KINASE"/>
    <property type="match status" value="1"/>
</dbReference>
<evidence type="ECO:0000256" key="1">
    <source>
        <dbReference type="ARBA" id="ARBA00022679"/>
    </source>
</evidence>
<dbReference type="GO" id="GO:0061709">
    <property type="term" value="P:reticulophagy"/>
    <property type="evidence" value="ECO:0007669"/>
    <property type="project" value="TreeGrafter"/>
</dbReference>
<dbReference type="PROSITE" id="PS00107">
    <property type="entry name" value="PROTEIN_KINASE_ATP"/>
    <property type="match status" value="1"/>
</dbReference>
<dbReference type="SMART" id="SM00220">
    <property type="entry name" value="S_TKc"/>
    <property type="match status" value="1"/>
</dbReference>
<dbReference type="InterPro" id="IPR008271">
    <property type="entry name" value="Ser/Thr_kinase_AS"/>
</dbReference>
<evidence type="ECO:0000256" key="4">
    <source>
        <dbReference type="ARBA" id="ARBA00022840"/>
    </source>
</evidence>
<dbReference type="GO" id="GO:0010506">
    <property type="term" value="P:regulation of autophagy"/>
    <property type="evidence" value="ECO:0007669"/>
    <property type="project" value="InterPro"/>
</dbReference>
<dbReference type="Gene3D" id="1.10.510.10">
    <property type="entry name" value="Transferase(Phosphotransferase) domain 1"/>
    <property type="match status" value="1"/>
</dbReference>
<proteinExistence type="predicted"/>
<dbReference type="InterPro" id="IPR011009">
    <property type="entry name" value="Kinase-like_dom_sf"/>
</dbReference>
<name>A0A6C0KYI7_9ZZZZ</name>
<dbReference type="InterPro" id="IPR000719">
    <property type="entry name" value="Prot_kinase_dom"/>
</dbReference>
<protein>
    <recommendedName>
        <fullName evidence="5">Protein kinase domain-containing protein</fullName>
    </recommendedName>
</protein>
<dbReference type="Pfam" id="PF00069">
    <property type="entry name" value="Pkinase"/>
    <property type="match status" value="1"/>
</dbReference>
<evidence type="ECO:0000313" key="6">
    <source>
        <dbReference type="EMBL" id="QHU22311.1"/>
    </source>
</evidence>
<dbReference type="PANTHER" id="PTHR24348">
    <property type="entry name" value="SERINE/THREONINE-PROTEIN KINASE UNC-51-RELATED"/>
    <property type="match status" value="1"/>
</dbReference>
<dbReference type="SUPFAM" id="SSF56112">
    <property type="entry name" value="Protein kinase-like (PK-like)"/>
    <property type="match status" value="1"/>
</dbReference>
<dbReference type="EMBL" id="MN741005">
    <property type="protein sequence ID" value="QHU22311.1"/>
    <property type="molecule type" value="Genomic_DNA"/>
</dbReference>
<evidence type="ECO:0000256" key="2">
    <source>
        <dbReference type="ARBA" id="ARBA00022741"/>
    </source>
</evidence>
<keyword evidence="1" id="KW-0808">Transferase</keyword>
<dbReference type="GO" id="GO:0034727">
    <property type="term" value="P:piecemeal microautophagy of the nucleus"/>
    <property type="evidence" value="ECO:0007669"/>
    <property type="project" value="TreeGrafter"/>
</dbReference>
<dbReference type="GO" id="GO:0042594">
    <property type="term" value="P:response to starvation"/>
    <property type="evidence" value="ECO:0007669"/>
    <property type="project" value="TreeGrafter"/>
</dbReference>
<dbReference type="PROSITE" id="PS50011">
    <property type="entry name" value="PROTEIN_KINASE_DOM"/>
    <property type="match status" value="1"/>
</dbReference>
<dbReference type="AlphaFoldDB" id="A0A6C0KYI7"/>
<dbReference type="GO" id="GO:0000045">
    <property type="term" value="P:autophagosome assembly"/>
    <property type="evidence" value="ECO:0007669"/>
    <property type="project" value="TreeGrafter"/>
</dbReference>
<organism evidence="6">
    <name type="scientific">viral metagenome</name>
    <dbReference type="NCBI Taxonomy" id="1070528"/>
    <lineage>
        <taxon>unclassified sequences</taxon>
        <taxon>metagenomes</taxon>
        <taxon>organismal metagenomes</taxon>
    </lineage>
</organism>
<evidence type="ECO:0000259" key="5">
    <source>
        <dbReference type="PROSITE" id="PS50011"/>
    </source>
</evidence>
<dbReference type="InterPro" id="IPR017441">
    <property type="entry name" value="Protein_kinase_ATP_BS"/>
</dbReference>